<keyword evidence="1 2" id="KW-0378">Hydrolase</keyword>
<dbReference type="GO" id="GO:0005992">
    <property type="term" value="P:trehalose biosynthetic process"/>
    <property type="evidence" value="ECO:0007669"/>
    <property type="project" value="UniProtKB-UniPathway"/>
</dbReference>
<keyword evidence="4" id="KW-1185">Reference proteome</keyword>
<dbReference type="PANTHER" id="PTHR43768">
    <property type="entry name" value="TREHALOSE 6-PHOSPHATE PHOSPHATASE"/>
    <property type="match status" value="1"/>
</dbReference>
<dbReference type="InterPro" id="IPR044651">
    <property type="entry name" value="OTSB-like"/>
</dbReference>
<dbReference type="RefSeq" id="WP_119313772.1">
    <property type="nucleotide sequence ID" value="NZ_QXDL01000012.1"/>
</dbReference>
<evidence type="ECO:0000256" key="1">
    <source>
        <dbReference type="ARBA" id="ARBA00022801"/>
    </source>
</evidence>
<dbReference type="PANTHER" id="PTHR43768:SF3">
    <property type="entry name" value="TREHALOSE 6-PHOSPHATE PHOSPHATASE"/>
    <property type="match status" value="1"/>
</dbReference>
<dbReference type="EC" id="3.1.3.12" evidence="2"/>
<comment type="function">
    <text evidence="2">Removes the phosphate from trehalose 6-phosphate to produce free trehalose.</text>
</comment>
<evidence type="ECO:0000313" key="3">
    <source>
        <dbReference type="EMBL" id="RIH90316.1"/>
    </source>
</evidence>
<dbReference type="InterPro" id="IPR036412">
    <property type="entry name" value="HAD-like_sf"/>
</dbReference>
<keyword evidence="2" id="KW-0460">Magnesium</keyword>
<evidence type="ECO:0000313" key="4">
    <source>
        <dbReference type="Proteomes" id="UP000265715"/>
    </source>
</evidence>
<name>A0A399F3T3_9DEIN</name>
<dbReference type="InterPro" id="IPR003337">
    <property type="entry name" value="Trehalose_PPase"/>
</dbReference>
<proteinExistence type="inferred from homology"/>
<comment type="similarity">
    <text evidence="2">Belongs to the trehalose phosphatase family.</text>
</comment>
<dbReference type="SUPFAM" id="SSF56784">
    <property type="entry name" value="HAD-like"/>
    <property type="match status" value="1"/>
</dbReference>
<organism evidence="3 4">
    <name type="scientific">Calidithermus terrae</name>
    <dbReference type="NCBI Taxonomy" id="1408545"/>
    <lineage>
        <taxon>Bacteria</taxon>
        <taxon>Thermotogati</taxon>
        <taxon>Deinococcota</taxon>
        <taxon>Deinococci</taxon>
        <taxon>Thermales</taxon>
        <taxon>Thermaceae</taxon>
        <taxon>Calidithermus</taxon>
    </lineage>
</organism>
<comment type="caution">
    <text evidence="3">The sequence shown here is derived from an EMBL/GenBank/DDBJ whole genome shotgun (WGS) entry which is preliminary data.</text>
</comment>
<dbReference type="EMBL" id="QXDL01000012">
    <property type="protein sequence ID" value="RIH90316.1"/>
    <property type="molecule type" value="Genomic_DNA"/>
</dbReference>
<dbReference type="GO" id="GO:0004805">
    <property type="term" value="F:trehalose-phosphatase activity"/>
    <property type="evidence" value="ECO:0007669"/>
    <property type="project" value="UniProtKB-EC"/>
</dbReference>
<dbReference type="Gene3D" id="3.30.70.1020">
    <property type="entry name" value="Trehalose-6-phosphate phosphatase related protein, domain 2"/>
    <property type="match status" value="1"/>
</dbReference>
<dbReference type="NCBIfam" id="TIGR00685">
    <property type="entry name" value="T6PP"/>
    <property type="match status" value="1"/>
</dbReference>
<dbReference type="UniPathway" id="UPA00299"/>
<comment type="cofactor">
    <cofactor evidence="2">
        <name>Mg(2+)</name>
        <dbReference type="ChEBI" id="CHEBI:18420"/>
    </cofactor>
</comment>
<protein>
    <recommendedName>
        <fullName evidence="2">Trehalose 6-phosphate phosphatase</fullName>
        <ecNumber evidence="2">3.1.3.12</ecNumber>
    </recommendedName>
</protein>
<dbReference type="AlphaFoldDB" id="A0A399F3T3"/>
<dbReference type="InterPro" id="IPR023214">
    <property type="entry name" value="HAD_sf"/>
</dbReference>
<reference evidence="3 4" key="1">
    <citation type="submission" date="2018-08" db="EMBL/GenBank/DDBJ databases">
        <title>Meiothermus terrae DSM 26712 genome sequencing project.</title>
        <authorList>
            <person name="Da Costa M.S."/>
            <person name="Albuquerque L."/>
            <person name="Raposo P."/>
            <person name="Froufe H.J.C."/>
            <person name="Barroso C.S."/>
            <person name="Egas C."/>
        </authorList>
    </citation>
    <scope>NUCLEOTIDE SEQUENCE [LARGE SCALE GENOMIC DNA]</scope>
    <source>
        <strain evidence="3 4">DSM 26712</strain>
    </source>
</reference>
<dbReference type="GO" id="GO:0046872">
    <property type="term" value="F:metal ion binding"/>
    <property type="evidence" value="ECO:0007669"/>
    <property type="project" value="UniProtKB-KW"/>
</dbReference>
<sequence>MIPEELLCLGERPLLVICDYDGTLAPIAVHPSRAFPQRGAAQALEALQRHGKHRLVVLTGRRAQEVHGFLGVAGLRVIGLHGLEWPGRPEQPRDRAAIQQIVSRLPQVEGMWLEDKGWTLAVHYRDTPEPLQPKAAALLAAVPLPEGWEAMPGKKVCEYRPVGYGKGWAIGQLALEHPQHHPVFVGDDRTDEEGFAAVLGLGGTAVKVGGGESLAPYRLGNSLEVVELLTLWARGCG</sequence>
<dbReference type="Gene3D" id="3.40.50.1000">
    <property type="entry name" value="HAD superfamily/HAD-like"/>
    <property type="match status" value="1"/>
</dbReference>
<comment type="catalytic activity">
    <reaction evidence="2">
        <text>alpha,alpha-trehalose 6-phosphate + H2O = alpha,alpha-trehalose + phosphate</text>
        <dbReference type="Rhea" id="RHEA:23420"/>
        <dbReference type="ChEBI" id="CHEBI:15377"/>
        <dbReference type="ChEBI" id="CHEBI:16551"/>
        <dbReference type="ChEBI" id="CHEBI:43474"/>
        <dbReference type="ChEBI" id="CHEBI:58429"/>
        <dbReference type="EC" id="3.1.3.12"/>
    </reaction>
</comment>
<dbReference type="Pfam" id="PF02358">
    <property type="entry name" value="Trehalose_PPase"/>
    <property type="match status" value="1"/>
</dbReference>
<dbReference type="OrthoDB" id="9797743at2"/>
<keyword evidence="2" id="KW-0479">Metal-binding</keyword>
<dbReference type="Proteomes" id="UP000265715">
    <property type="component" value="Unassembled WGS sequence"/>
</dbReference>
<comment type="pathway">
    <text evidence="2">Glycan biosynthesis; trehalose biosynthesis.</text>
</comment>
<gene>
    <name evidence="3" type="primary">otsB</name>
    <name evidence="3" type="ORF">Mterra_00547</name>
</gene>
<evidence type="ECO:0000256" key="2">
    <source>
        <dbReference type="RuleBase" id="RU361117"/>
    </source>
</evidence>
<accession>A0A399F3T3</accession>